<dbReference type="GO" id="GO:0005634">
    <property type="term" value="C:nucleus"/>
    <property type="evidence" value="ECO:0007669"/>
    <property type="project" value="UniProtKB-SubCell"/>
</dbReference>
<feature type="compositionally biased region" description="Acidic residues" evidence="4">
    <location>
        <begin position="41"/>
        <end position="52"/>
    </location>
</feature>
<dbReference type="SMART" id="SM00389">
    <property type="entry name" value="HOX"/>
    <property type="match status" value="1"/>
</dbReference>
<feature type="coiled-coil region" evidence="3">
    <location>
        <begin position="151"/>
        <end position="178"/>
    </location>
</feature>
<dbReference type="InterPro" id="IPR001356">
    <property type="entry name" value="HD"/>
</dbReference>
<name>A0AAX4PEK5_9CHLO</name>
<comment type="subcellular location">
    <subcellularLocation>
        <location evidence="1 2">Nucleus</location>
    </subcellularLocation>
</comment>
<feature type="region of interest" description="Disordered" evidence="4">
    <location>
        <begin position="198"/>
        <end position="226"/>
    </location>
</feature>
<keyword evidence="7" id="KW-1185">Reference proteome</keyword>
<keyword evidence="1 2" id="KW-0238">DNA-binding</keyword>
<dbReference type="PROSITE" id="PS50071">
    <property type="entry name" value="HOMEOBOX_2"/>
    <property type="match status" value="1"/>
</dbReference>
<sequence>MRQRVTKVMAEPGQDTLAHLASVLIAENLAIPPERASPSSEELDEELDEVENQEAANSGSSEQGTASAEGDDEGELHRHEGHGPGLARADSSAGAGGSKKFGERHLSILNEFYKENPNPKAKYLRKIAAAAGLTHLQCKAWFQYQRKKHRKHKLENHSESLYKEIKVLVEELRRTKERVAVLATANASLLSAAAGKMEAGVGSGDGGGEDASPDSEQTTGQAQGNRQQNPLAEALLPGHHQAHAQAQAAAASNPPVAAPATGLDLNNVDVSGQIAKNAGEHLKRTSAAVTRVLRGEARNRVASEAVQHTEAALKVRDLLQSSEDPFEYVSTLIRGVERVMGDNAKGELEKQRELAPLLDAFVQVEAAVKDTQLGLRCQIAETLPALPPPADQVSTRPAARCESQLCLWSATYAGLAERSLCLMGETSLYALLVQAYDLVNLRVQTHQGQQLGFDKIILLHKLREELKEGERDLVQSFEHRLSFPFAAMQHHGKIRASLEQKLAESPGLLTDTMAEATAVYKSGLQKVKENLPPLLCAEVFLAMEKVKQILRTGDRFYELSAGSGTPAPPGLA</sequence>
<protein>
    <submittedName>
        <fullName evidence="6">Homeobox domain-containing protein</fullName>
    </submittedName>
</protein>
<evidence type="ECO:0000256" key="2">
    <source>
        <dbReference type="RuleBase" id="RU000682"/>
    </source>
</evidence>
<dbReference type="AlphaFoldDB" id="A0AAX4PEK5"/>
<evidence type="ECO:0000256" key="4">
    <source>
        <dbReference type="SAM" id="MobiDB-lite"/>
    </source>
</evidence>
<reference evidence="6 7" key="1">
    <citation type="submission" date="2024-03" db="EMBL/GenBank/DDBJ databases">
        <title>Complete genome sequence of the green alga Chloropicon roscoffensis RCC1871.</title>
        <authorList>
            <person name="Lemieux C."/>
            <person name="Pombert J.-F."/>
            <person name="Otis C."/>
            <person name="Turmel M."/>
        </authorList>
    </citation>
    <scope>NUCLEOTIDE SEQUENCE [LARGE SCALE GENOMIC DNA]</scope>
    <source>
        <strain evidence="6 7">RCC1871</strain>
    </source>
</reference>
<dbReference type="EMBL" id="CP151509">
    <property type="protein sequence ID" value="WZN64481.1"/>
    <property type="molecule type" value="Genomic_DNA"/>
</dbReference>
<keyword evidence="1 2" id="KW-0371">Homeobox</keyword>
<dbReference type="Proteomes" id="UP001472866">
    <property type="component" value="Chromosome 09"/>
</dbReference>
<keyword evidence="1 2" id="KW-0539">Nucleus</keyword>
<evidence type="ECO:0000256" key="3">
    <source>
        <dbReference type="SAM" id="Coils"/>
    </source>
</evidence>
<feature type="domain" description="Homeobox" evidence="5">
    <location>
        <begin position="101"/>
        <end position="152"/>
    </location>
</feature>
<dbReference type="Gene3D" id="1.10.10.60">
    <property type="entry name" value="Homeodomain-like"/>
    <property type="match status" value="1"/>
</dbReference>
<evidence type="ECO:0000313" key="6">
    <source>
        <dbReference type="EMBL" id="WZN64481.1"/>
    </source>
</evidence>
<proteinExistence type="predicted"/>
<dbReference type="InterPro" id="IPR009057">
    <property type="entry name" value="Homeodomain-like_sf"/>
</dbReference>
<gene>
    <name evidence="6" type="ORF">HKI87_09g60380</name>
</gene>
<evidence type="ECO:0000256" key="1">
    <source>
        <dbReference type="PROSITE-ProRule" id="PRU00108"/>
    </source>
</evidence>
<feature type="region of interest" description="Disordered" evidence="4">
    <location>
        <begin position="31"/>
        <end position="99"/>
    </location>
</feature>
<keyword evidence="3" id="KW-0175">Coiled coil</keyword>
<accession>A0AAX4PEK5</accession>
<dbReference type="GO" id="GO:0003677">
    <property type="term" value="F:DNA binding"/>
    <property type="evidence" value="ECO:0007669"/>
    <property type="project" value="UniProtKB-UniRule"/>
</dbReference>
<feature type="DNA-binding region" description="Homeobox" evidence="1">
    <location>
        <begin position="103"/>
        <end position="153"/>
    </location>
</feature>
<organism evidence="6 7">
    <name type="scientific">Chloropicon roscoffensis</name>
    <dbReference type="NCBI Taxonomy" id="1461544"/>
    <lineage>
        <taxon>Eukaryota</taxon>
        <taxon>Viridiplantae</taxon>
        <taxon>Chlorophyta</taxon>
        <taxon>Chloropicophyceae</taxon>
        <taxon>Chloropicales</taxon>
        <taxon>Chloropicaceae</taxon>
        <taxon>Chloropicon</taxon>
    </lineage>
</organism>
<dbReference type="SUPFAM" id="SSF46689">
    <property type="entry name" value="Homeodomain-like"/>
    <property type="match status" value="1"/>
</dbReference>
<dbReference type="CDD" id="cd00086">
    <property type="entry name" value="homeodomain"/>
    <property type="match status" value="1"/>
</dbReference>
<feature type="compositionally biased region" description="Polar residues" evidence="4">
    <location>
        <begin position="54"/>
        <end position="66"/>
    </location>
</feature>
<dbReference type="Pfam" id="PF00046">
    <property type="entry name" value="Homeodomain"/>
    <property type="match status" value="1"/>
</dbReference>
<evidence type="ECO:0000259" key="5">
    <source>
        <dbReference type="PROSITE" id="PS50071"/>
    </source>
</evidence>
<evidence type="ECO:0000313" key="7">
    <source>
        <dbReference type="Proteomes" id="UP001472866"/>
    </source>
</evidence>
<feature type="compositionally biased region" description="Polar residues" evidence="4">
    <location>
        <begin position="217"/>
        <end position="226"/>
    </location>
</feature>